<proteinExistence type="predicted"/>
<evidence type="ECO:0000256" key="1">
    <source>
        <dbReference type="SAM" id="Coils"/>
    </source>
</evidence>
<protein>
    <submittedName>
        <fullName evidence="3">Uncharacterized protein</fullName>
    </submittedName>
</protein>
<dbReference type="EMBL" id="QGKX02000004">
    <property type="protein sequence ID" value="KAF3603453.1"/>
    <property type="molecule type" value="Genomic_DNA"/>
</dbReference>
<sequence>MLEIARHKISQLEEEKIEELEKTRRAMDRMSQSRNRELLSERSCVAAAASRRFEKFRKYMVDRDEKEEKRLLHGTALGTLDALSLLEKKGLSVPHQLKDLFTTNEAKFKKEAEEVVVESITERDLSLPPPLPRDDLLPRMNPINFGTVDSASAVNTRSSILRGESSITASDPAAASQLTAVAPEGRAGTSDRLSGSVSGVPSQGDLTEAQETQAADPKEAGVAETGGVVSSNIAIED</sequence>
<name>A0A8S9STE3_BRACR</name>
<organism evidence="3 4">
    <name type="scientific">Brassica cretica</name>
    <name type="common">Mustard</name>
    <dbReference type="NCBI Taxonomy" id="69181"/>
    <lineage>
        <taxon>Eukaryota</taxon>
        <taxon>Viridiplantae</taxon>
        <taxon>Streptophyta</taxon>
        <taxon>Embryophyta</taxon>
        <taxon>Tracheophyta</taxon>
        <taxon>Spermatophyta</taxon>
        <taxon>Magnoliopsida</taxon>
        <taxon>eudicotyledons</taxon>
        <taxon>Gunneridae</taxon>
        <taxon>Pentapetalae</taxon>
        <taxon>rosids</taxon>
        <taxon>malvids</taxon>
        <taxon>Brassicales</taxon>
        <taxon>Brassicaceae</taxon>
        <taxon>Brassiceae</taxon>
        <taxon>Brassica</taxon>
    </lineage>
</organism>
<feature type="compositionally biased region" description="Polar residues" evidence="2">
    <location>
        <begin position="228"/>
        <end position="237"/>
    </location>
</feature>
<evidence type="ECO:0000256" key="2">
    <source>
        <dbReference type="SAM" id="MobiDB-lite"/>
    </source>
</evidence>
<dbReference type="Proteomes" id="UP000712600">
    <property type="component" value="Unassembled WGS sequence"/>
</dbReference>
<evidence type="ECO:0000313" key="4">
    <source>
        <dbReference type="Proteomes" id="UP000712600"/>
    </source>
</evidence>
<reference evidence="3" key="1">
    <citation type="submission" date="2019-12" db="EMBL/GenBank/DDBJ databases">
        <title>Genome sequencing and annotation of Brassica cretica.</title>
        <authorList>
            <person name="Studholme D.J."/>
            <person name="Sarris P."/>
        </authorList>
    </citation>
    <scope>NUCLEOTIDE SEQUENCE</scope>
    <source>
        <strain evidence="3">PFS-109/04</strain>
        <tissue evidence="3">Leaf</tissue>
    </source>
</reference>
<keyword evidence="1" id="KW-0175">Coiled coil</keyword>
<comment type="caution">
    <text evidence="3">The sequence shown here is derived from an EMBL/GenBank/DDBJ whole genome shotgun (WGS) entry which is preliminary data.</text>
</comment>
<feature type="region of interest" description="Disordered" evidence="2">
    <location>
        <begin position="182"/>
        <end position="237"/>
    </location>
</feature>
<evidence type="ECO:0000313" key="3">
    <source>
        <dbReference type="EMBL" id="KAF3603453.1"/>
    </source>
</evidence>
<dbReference type="AlphaFoldDB" id="A0A8S9STE3"/>
<gene>
    <name evidence="3" type="ORF">F2Q69_00035741</name>
</gene>
<accession>A0A8S9STE3</accession>
<feature type="coiled-coil region" evidence="1">
    <location>
        <begin position="2"/>
        <end position="30"/>
    </location>
</feature>
<feature type="compositionally biased region" description="Polar residues" evidence="2">
    <location>
        <begin position="191"/>
        <end position="213"/>
    </location>
</feature>